<dbReference type="GO" id="GO:0000155">
    <property type="term" value="F:phosphorelay sensor kinase activity"/>
    <property type="evidence" value="ECO:0007669"/>
    <property type="project" value="InterPro"/>
</dbReference>
<proteinExistence type="predicted"/>
<dbReference type="Pfam" id="PF02518">
    <property type="entry name" value="HATPase_c"/>
    <property type="match status" value="1"/>
</dbReference>
<evidence type="ECO:0000256" key="10">
    <source>
        <dbReference type="SAM" id="Phobius"/>
    </source>
</evidence>
<evidence type="ECO:0000256" key="2">
    <source>
        <dbReference type="ARBA" id="ARBA00004370"/>
    </source>
</evidence>
<evidence type="ECO:0000256" key="8">
    <source>
        <dbReference type="ARBA" id="ARBA00022840"/>
    </source>
</evidence>
<evidence type="ECO:0000313" key="14">
    <source>
        <dbReference type="Proteomes" id="UP001152876"/>
    </source>
</evidence>
<dbReference type="InterPro" id="IPR003661">
    <property type="entry name" value="HisK_dim/P_dom"/>
</dbReference>
<evidence type="ECO:0000256" key="1">
    <source>
        <dbReference type="ARBA" id="ARBA00000085"/>
    </source>
</evidence>
<dbReference type="InterPro" id="IPR005467">
    <property type="entry name" value="His_kinase_dom"/>
</dbReference>
<evidence type="ECO:0000256" key="5">
    <source>
        <dbReference type="ARBA" id="ARBA00022679"/>
    </source>
</evidence>
<dbReference type="InterPro" id="IPR004358">
    <property type="entry name" value="Sig_transdc_His_kin-like_C"/>
</dbReference>
<comment type="catalytic activity">
    <reaction evidence="1">
        <text>ATP + protein L-histidine = ADP + protein N-phospho-L-histidine.</text>
        <dbReference type="EC" id="2.7.13.3"/>
    </reaction>
</comment>
<accession>A0A9X4P0E6</accession>
<evidence type="ECO:0000256" key="9">
    <source>
        <dbReference type="ARBA" id="ARBA00023012"/>
    </source>
</evidence>
<keyword evidence="10" id="KW-0472">Membrane</keyword>
<dbReference type="Pfam" id="PF00672">
    <property type="entry name" value="HAMP"/>
    <property type="match status" value="1"/>
</dbReference>
<evidence type="ECO:0000256" key="4">
    <source>
        <dbReference type="ARBA" id="ARBA00022553"/>
    </source>
</evidence>
<dbReference type="OrthoDB" id="9804645at2"/>
<dbReference type="EMBL" id="AOGK01000023">
    <property type="protein sequence ID" value="MDG5977595.1"/>
    <property type="molecule type" value="Genomic_DNA"/>
</dbReference>
<dbReference type="GO" id="GO:0016020">
    <property type="term" value="C:membrane"/>
    <property type="evidence" value="ECO:0007669"/>
    <property type="project" value="UniProtKB-SubCell"/>
</dbReference>
<keyword evidence="10" id="KW-0812">Transmembrane</keyword>
<feature type="transmembrane region" description="Helical" evidence="10">
    <location>
        <begin position="7"/>
        <end position="30"/>
    </location>
</feature>
<evidence type="ECO:0000259" key="12">
    <source>
        <dbReference type="PROSITE" id="PS50885"/>
    </source>
</evidence>
<evidence type="ECO:0000259" key="11">
    <source>
        <dbReference type="PROSITE" id="PS50109"/>
    </source>
</evidence>
<comment type="caution">
    <text evidence="13">The sequence shown here is derived from an EMBL/GenBank/DDBJ whole genome shotgun (WGS) entry which is preliminary data.</text>
</comment>
<evidence type="ECO:0000313" key="13">
    <source>
        <dbReference type="EMBL" id="MDG5977595.1"/>
    </source>
</evidence>
<evidence type="ECO:0000256" key="3">
    <source>
        <dbReference type="ARBA" id="ARBA00012438"/>
    </source>
</evidence>
<dbReference type="PROSITE" id="PS50109">
    <property type="entry name" value="HIS_KIN"/>
    <property type="match status" value="1"/>
</dbReference>
<dbReference type="PANTHER" id="PTHR42878:SF7">
    <property type="entry name" value="SENSOR HISTIDINE KINASE GLRK"/>
    <property type="match status" value="1"/>
</dbReference>
<keyword evidence="6" id="KW-0547">Nucleotide-binding</keyword>
<dbReference type="GO" id="GO:0000156">
    <property type="term" value="F:phosphorelay response regulator activity"/>
    <property type="evidence" value="ECO:0007669"/>
    <property type="project" value="TreeGrafter"/>
</dbReference>
<name>A0A9X4P0E6_9BURK</name>
<dbReference type="EC" id="2.7.13.3" evidence="3"/>
<dbReference type="Pfam" id="PF00512">
    <property type="entry name" value="HisKA"/>
    <property type="match status" value="1"/>
</dbReference>
<dbReference type="CDD" id="cd00082">
    <property type="entry name" value="HisKA"/>
    <property type="match status" value="1"/>
</dbReference>
<gene>
    <name evidence="13" type="ORF">H010_20226</name>
</gene>
<dbReference type="CDD" id="cd00075">
    <property type="entry name" value="HATPase"/>
    <property type="match status" value="1"/>
</dbReference>
<reference evidence="13" key="1">
    <citation type="submission" date="2013-01" db="EMBL/GenBank/DDBJ databases">
        <title>Genome draft of Hydrogenophaga taeniospiralis 2K1.</title>
        <authorList>
            <person name="Gomila M."/>
            <person name="Lalucat J."/>
        </authorList>
    </citation>
    <scope>NUCLEOTIDE SEQUENCE</scope>
    <source>
        <strain evidence="13">CCUG 15921</strain>
    </source>
</reference>
<organism evidence="13 14">
    <name type="scientific">Hydrogenophaga taeniospiralis CCUG 15921</name>
    <dbReference type="NCBI Taxonomy" id="1281780"/>
    <lineage>
        <taxon>Bacteria</taxon>
        <taxon>Pseudomonadati</taxon>
        <taxon>Pseudomonadota</taxon>
        <taxon>Betaproteobacteria</taxon>
        <taxon>Burkholderiales</taxon>
        <taxon>Comamonadaceae</taxon>
        <taxon>Hydrogenophaga</taxon>
    </lineage>
</organism>
<keyword evidence="7 13" id="KW-0418">Kinase</keyword>
<dbReference type="Gene3D" id="1.10.287.130">
    <property type="match status" value="1"/>
</dbReference>
<protein>
    <recommendedName>
        <fullName evidence="3">histidine kinase</fullName>
        <ecNumber evidence="3">2.7.13.3</ecNumber>
    </recommendedName>
</protein>
<keyword evidence="14" id="KW-1185">Reference proteome</keyword>
<dbReference type="SUPFAM" id="SSF47384">
    <property type="entry name" value="Homodimeric domain of signal transducing histidine kinase"/>
    <property type="match status" value="1"/>
</dbReference>
<dbReference type="PROSITE" id="PS50885">
    <property type="entry name" value="HAMP"/>
    <property type="match status" value="1"/>
</dbReference>
<keyword evidence="5" id="KW-0808">Transferase</keyword>
<dbReference type="SMART" id="SM00304">
    <property type="entry name" value="HAMP"/>
    <property type="match status" value="2"/>
</dbReference>
<dbReference type="CDD" id="cd06225">
    <property type="entry name" value="HAMP"/>
    <property type="match status" value="1"/>
</dbReference>
<dbReference type="PANTHER" id="PTHR42878">
    <property type="entry name" value="TWO-COMPONENT HISTIDINE KINASE"/>
    <property type="match status" value="1"/>
</dbReference>
<dbReference type="InterPro" id="IPR036890">
    <property type="entry name" value="HATPase_C_sf"/>
</dbReference>
<dbReference type="SMART" id="SM00388">
    <property type="entry name" value="HisKA"/>
    <property type="match status" value="1"/>
</dbReference>
<dbReference type="InterPro" id="IPR003660">
    <property type="entry name" value="HAMP_dom"/>
</dbReference>
<dbReference type="GO" id="GO:0005524">
    <property type="term" value="F:ATP binding"/>
    <property type="evidence" value="ECO:0007669"/>
    <property type="project" value="UniProtKB-KW"/>
</dbReference>
<keyword evidence="4" id="KW-0597">Phosphoprotein</keyword>
<dbReference type="Gene3D" id="6.10.340.10">
    <property type="match status" value="1"/>
</dbReference>
<dbReference type="InterPro" id="IPR036097">
    <property type="entry name" value="HisK_dim/P_sf"/>
</dbReference>
<keyword evidence="10" id="KW-1133">Transmembrane helix</keyword>
<keyword evidence="9" id="KW-0902">Two-component regulatory system</keyword>
<dbReference type="InterPro" id="IPR003594">
    <property type="entry name" value="HATPase_dom"/>
</dbReference>
<dbReference type="SUPFAM" id="SSF55874">
    <property type="entry name" value="ATPase domain of HSP90 chaperone/DNA topoisomerase II/histidine kinase"/>
    <property type="match status" value="1"/>
</dbReference>
<keyword evidence="8" id="KW-0067">ATP-binding</keyword>
<dbReference type="SMART" id="SM00387">
    <property type="entry name" value="HATPase_c"/>
    <property type="match status" value="1"/>
</dbReference>
<dbReference type="GO" id="GO:0007234">
    <property type="term" value="P:osmosensory signaling via phosphorelay pathway"/>
    <property type="evidence" value="ECO:0007669"/>
    <property type="project" value="TreeGrafter"/>
</dbReference>
<evidence type="ECO:0000256" key="6">
    <source>
        <dbReference type="ARBA" id="ARBA00022741"/>
    </source>
</evidence>
<dbReference type="Proteomes" id="UP001152876">
    <property type="component" value="Unassembled WGS sequence"/>
</dbReference>
<dbReference type="RefSeq" id="WP_068174198.1">
    <property type="nucleotide sequence ID" value="NZ_AOGK01000023.1"/>
</dbReference>
<feature type="domain" description="Histidine kinase" evidence="11">
    <location>
        <begin position="284"/>
        <end position="514"/>
    </location>
</feature>
<comment type="subcellular location">
    <subcellularLocation>
        <location evidence="2">Membrane</location>
    </subcellularLocation>
</comment>
<sequence length="522" mass="56762">MKVRIKIALTIFLTGLFTALGVVIAIVLAYERFEHESAYYRADAFLKRVVLQHNDLLGMRARFGEDFNDFLANLVLYEPDTQLYLLDTQGTVLSSTGKAQLAPGFKVRIGPVLEAAGDTPMPYVLGDDPEHMDKRVIIAARPLRHASIQPDRPVDGYLYLVSRPRTFGEGRMAALRSTLSQPALLMVLAVVAFATLLATWATATITRPLSRLTQSVGRVTQEGLDDMASTDPDGPGPSLDLPDARSHDEFGQLAGGIDAMLQTLRRQWSTLRRLDHFRREGVSNLSHDLRSPLTATTACLETLDARWSGDATREEDRRLVAVALRNTHNAARLVQSLGDLARLDEPAFKLNAEVLDLGELLDDVVMRFAERARLQGIRLQMAVRPDAAQRPALAAVDIELFERAVANLVDNALKFSGSGSVIQLSADRHTGAHGEVVTVRVSDNGSGIPAQDIPHLFDRFYQSRSSVAPATGEGGKGLGLAIVKRIVDLHGGWLHVSSEPGHGTAVTLELPAGPGLQKTCGT</sequence>
<feature type="domain" description="HAMP" evidence="12">
    <location>
        <begin position="203"/>
        <end position="269"/>
    </location>
</feature>
<dbReference type="AlphaFoldDB" id="A0A9X4P0E6"/>
<dbReference type="PRINTS" id="PR00344">
    <property type="entry name" value="BCTRLSENSOR"/>
</dbReference>
<dbReference type="InterPro" id="IPR050351">
    <property type="entry name" value="BphY/WalK/GraS-like"/>
</dbReference>
<dbReference type="GO" id="GO:0030295">
    <property type="term" value="F:protein kinase activator activity"/>
    <property type="evidence" value="ECO:0007669"/>
    <property type="project" value="TreeGrafter"/>
</dbReference>
<dbReference type="Gene3D" id="3.30.565.10">
    <property type="entry name" value="Histidine kinase-like ATPase, C-terminal domain"/>
    <property type="match status" value="1"/>
</dbReference>
<evidence type="ECO:0000256" key="7">
    <source>
        <dbReference type="ARBA" id="ARBA00022777"/>
    </source>
</evidence>